<reference evidence="2" key="1">
    <citation type="submission" date="2017-02" db="EMBL/GenBank/DDBJ databases">
        <authorList>
            <person name="Varghese N."/>
            <person name="Submissions S."/>
        </authorList>
    </citation>
    <scope>NUCLEOTIDE SEQUENCE [LARGE SCALE GENOMIC DNA]</scope>
    <source>
        <strain evidence="2">USBA 369</strain>
    </source>
</reference>
<evidence type="ECO:0008006" key="3">
    <source>
        <dbReference type="Google" id="ProtNLM"/>
    </source>
</evidence>
<dbReference type="AlphaFoldDB" id="A0A1T4Q548"/>
<keyword evidence="2" id="KW-1185">Reference proteome</keyword>
<accession>A0A1T4Q548</accession>
<name>A0A1T4Q548_9HYPH</name>
<dbReference type="STRING" id="1365950.SAMN05428963_104342"/>
<dbReference type="OrthoDB" id="9803810at2"/>
<organism evidence="1 2">
    <name type="scientific">Consotaella salsifontis</name>
    <dbReference type="NCBI Taxonomy" id="1365950"/>
    <lineage>
        <taxon>Bacteria</taxon>
        <taxon>Pseudomonadati</taxon>
        <taxon>Pseudomonadota</taxon>
        <taxon>Alphaproteobacteria</taxon>
        <taxon>Hyphomicrobiales</taxon>
        <taxon>Aurantimonadaceae</taxon>
        <taxon>Consotaella</taxon>
    </lineage>
</organism>
<dbReference type="InterPro" id="IPR018733">
    <property type="entry name" value="DUF2274"/>
</dbReference>
<dbReference type="Pfam" id="PF10038">
    <property type="entry name" value="DUF2274"/>
    <property type="match status" value="1"/>
</dbReference>
<proteinExistence type="predicted"/>
<gene>
    <name evidence="1" type="ORF">SAMN05428963_104342</name>
</gene>
<dbReference type="EMBL" id="FUXL01000004">
    <property type="protein sequence ID" value="SJZ98661.1"/>
    <property type="molecule type" value="Genomic_DNA"/>
</dbReference>
<sequence>MAKLKLGAIPDDKPVKITVELPATLHRDLVAYADYLNRRHVFVSRAGENTCLN</sequence>
<dbReference type="Proteomes" id="UP000190135">
    <property type="component" value="Unassembled WGS sequence"/>
</dbReference>
<evidence type="ECO:0000313" key="1">
    <source>
        <dbReference type="EMBL" id="SJZ98661.1"/>
    </source>
</evidence>
<evidence type="ECO:0000313" key="2">
    <source>
        <dbReference type="Proteomes" id="UP000190135"/>
    </source>
</evidence>
<protein>
    <recommendedName>
        <fullName evidence="3">DUF2274 domain-containing protein</fullName>
    </recommendedName>
</protein>